<sequence length="179" mass="18731">MWWVFVAALLFGGALIAMSLFGSDGDGLGGHDANAHHDVGDAGLFAVFSLRNLTWASFAFGGIGLLAVLTHRSPATTWITASLAGVGTLVGVHMLFRALQTSEASSAPLDALAVGTTAALVLPFNDDGFGLISFRANGQLHEMPARRADEVADMPSEYFAECRIGWIENGVAVVQPTAN</sequence>
<dbReference type="Gene3D" id="2.40.50.140">
    <property type="entry name" value="Nucleic acid-binding proteins"/>
    <property type="match status" value="1"/>
</dbReference>
<keyword evidence="1" id="KW-0812">Transmembrane</keyword>
<dbReference type="Proteomes" id="UP000264071">
    <property type="component" value="Unassembled WGS sequence"/>
</dbReference>
<evidence type="ECO:0000256" key="1">
    <source>
        <dbReference type="SAM" id="Phobius"/>
    </source>
</evidence>
<accession>A0A3D4V8C7</accession>
<dbReference type="AlphaFoldDB" id="A0A3D4V8C7"/>
<keyword evidence="1" id="KW-1133">Transmembrane helix</keyword>
<protein>
    <submittedName>
        <fullName evidence="2">Uncharacterized protein</fullName>
    </submittedName>
</protein>
<keyword evidence="1" id="KW-0472">Membrane</keyword>
<dbReference type="InterPro" id="IPR012340">
    <property type="entry name" value="NA-bd_OB-fold"/>
</dbReference>
<evidence type="ECO:0000313" key="3">
    <source>
        <dbReference type="Proteomes" id="UP000264071"/>
    </source>
</evidence>
<gene>
    <name evidence="2" type="ORF">DGD08_09140</name>
</gene>
<feature type="transmembrane region" description="Helical" evidence="1">
    <location>
        <begin position="76"/>
        <end position="96"/>
    </location>
</feature>
<evidence type="ECO:0000313" key="2">
    <source>
        <dbReference type="EMBL" id="HCT57360.1"/>
    </source>
</evidence>
<feature type="transmembrane region" description="Helical" evidence="1">
    <location>
        <begin position="43"/>
        <end position="69"/>
    </location>
</feature>
<organism evidence="2 3">
    <name type="scientific">Gemmatimonas aurantiaca</name>
    <dbReference type="NCBI Taxonomy" id="173480"/>
    <lineage>
        <taxon>Bacteria</taxon>
        <taxon>Pseudomonadati</taxon>
        <taxon>Gemmatimonadota</taxon>
        <taxon>Gemmatimonadia</taxon>
        <taxon>Gemmatimonadales</taxon>
        <taxon>Gemmatimonadaceae</taxon>
        <taxon>Gemmatimonas</taxon>
    </lineage>
</organism>
<proteinExistence type="predicted"/>
<name>A0A3D4V8C7_9BACT</name>
<dbReference type="EMBL" id="DPIY01000009">
    <property type="protein sequence ID" value="HCT57360.1"/>
    <property type="molecule type" value="Genomic_DNA"/>
</dbReference>
<comment type="caution">
    <text evidence="2">The sequence shown here is derived from an EMBL/GenBank/DDBJ whole genome shotgun (WGS) entry which is preliminary data.</text>
</comment>
<reference evidence="2 3" key="1">
    <citation type="journal article" date="2018" name="Nat. Biotechnol.">
        <title>A standardized bacterial taxonomy based on genome phylogeny substantially revises the tree of life.</title>
        <authorList>
            <person name="Parks D.H."/>
            <person name="Chuvochina M."/>
            <person name="Waite D.W."/>
            <person name="Rinke C."/>
            <person name="Skarshewski A."/>
            <person name="Chaumeil P.A."/>
            <person name="Hugenholtz P."/>
        </authorList>
    </citation>
    <scope>NUCLEOTIDE SEQUENCE [LARGE SCALE GENOMIC DNA]</scope>
    <source>
        <strain evidence="2">UBA8844</strain>
    </source>
</reference>